<feature type="region of interest" description="Disordered" evidence="1">
    <location>
        <begin position="28"/>
        <end position="53"/>
    </location>
</feature>
<accession>A0ABY7VXW2</accession>
<dbReference type="Pfam" id="PF22124">
    <property type="entry name" value="Glyco_hydro_95_cat"/>
    <property type="match status" value="1"/>
</dbReference>
<dbReference type="PANTHER" id="PTHR31084:SF19">
    <property type="entry name" value="GLYCOSYL HYDROLASE FAMILY 95 N-TERMINAL DOMAIN-CONTAINING PROTEIN"/>
    <property type="match status" value="1"/>
</dbReference>
<dbReference type="SUPFAM" id="SSF48208">
    <property type="entry name" value="Six-hairpin glycosidases"/>
    <property type="match status" value="1"/>
</dbReference>
<sequence>MKTILMLTFCLALSSFGDTAPRNYELWEPQAAPNNGRSKWESTKSSKRPKSYDHDWERWSYPIGNGYTGVSIFGRTDTERIQLTDKTLHNRGIYGKGGLTSFAEVLLDFNQQKVSNYRRSLNLNEAIAHVSYMHKKVSFKREYFASYPDNIVVIRLTADKKGSLSFTVRPEIPYLAMKQRTGSITAVDNLLTLKGTMPLFSCNYEGQIKVLNEGGSVSANAKDGTIKVSEADSVTLLIATGTNYRISAKTFRNASAKKLDPKQFPHEQVSARIQLAQDMGYAALKENHFKDYQNLFGRVSVNLNSKPSVDPTHILLQKYQKGKTNTWLEELMFQYGRYLLISSSREKSLPANLQGVWSQDYYTPWSGGFWHNINVQMNYWGSMSTNLGECFQAYTNFYKAYLPIARGHAADYVRKYNPKQLTKGGDNGWIIGTGANAYYIPSAGGHSGPGTGGFTAKLLVDYYKFTQDKKYLEEVAYPAMLSLSKFYSKVLIPHGNKLLVEPSASPEQTSSAEQVKGMPGHLKGGRNYITAGCTFDQGFVWESYSDTLSLANELGNKDPFLDTIREQITKLDPILVGADGQIKEYREENHYSDIGQPRHRHISHLCPLYPGTLINSKPEWMQAASKTLDLRGDRTTGWALAHRMNSRARLGEGDKAHEAYKRFIRERTATNLWALHPPFQIDGSLGTMAGVAEMLLQSHDNSIRVLPALPKVWKTGHFDGLVARGNFVVSAKWQEGKASLISIQSRSGGVCRVNYPGIAKATIADSNGNAVEVTREGTDQIHFSSTLGETYLIKQIQQ</sequence>
<proteinExistence type="predicted"/>
<dbReference type="Proteomes" id="UP001214250">
    <property type="component" value="Chromosome 2"/>
</dbReference>
<dbReference type="Pfam" id="PF14498">
    <property type="entry name" value="Glyco_hyd_65N_2"/>
    <property type="match status" value="1"/>
</dbReference>
<dbReference type="PIRSF" id="PIRSF007663">
    <property type="entry name" value="UCP007663"/>
    <property type="match status" value="1"/>
</dbReference>
<feature type="signal peptide" evidence="2">
    <location>
        <begin position="1"/>
        <end position="20"/>
    </location>
</feature>
<dbReference type="InterPro" id="IPR049053">
    <property type="entry name" value="AFCA-like_C"/>
</dbReference>
<dbReference type="InterPro" id="IPR016518">
    <property type="entry name" value="Alpha-L-fucosidase"/>
</dbReference>
<dbReference type="RefSeq" id="WP_274153822.1">
    <property type="nucleotide sequence ID" value="NZ_CP117812.1"/>
</dbReference>
<protein>
    <submittedName>
        <fullName evidence="6">Glycoside hydrolase family 95 protein</fullName>
    </submittedName>
</protein>
<keyword evidence="7" id="KW-1185">Reference proteome</keyword>
<evidence type="ECO:0000256" key="1">
    <source>
        <dbReference type="SAM" id="MobiDB-lite"/>
    </source>
</evidence>
<dbReference type="InterPro" id="IPR054363">
    <property type="entry name" value="GH95_cat"/>
</dbReference>
<dbReference type="Gene3D" id="2.60.40.1180">
    <property type="entry name" value="Golgi alpha-mannosidase II"/>
    <property type="match status" value="1"/>
</dbReference>
<name>A0ABY7VXW2_9BACT</name>
<dbReference type="InterPro" id="IPR008928">
    <property type="entry name" value="6-hairpin_glycosidase_sf"/>
</dbReference>
<evidence type="ECO:0000256" key="2">
    <source>
        <dbReference type="SAM" id="SignalP"/>
    </source>
</evidence>
<dbReference type="InterPro" id="IPR013780">
    <property type="entry name" value="Glyco_hydro_b"/>
</dbReference>
<organism evidence="6 7">
    <name type="scientific">Lentisphaera profundi</name>
    <dbReference type="NCBI Taxonomy" id="1658616"/>
    <lineage>
        <taxon>Bacteria</taxon>
        <taxon>Pseudomonadati</taxon>
        <taxon>Lentisphaerota</taxon>
        <taxon>Lentisphaeria</taxon>
        <taxon>Lentisphaerales</taxon>
        <taxon>Lentisphaeraceae</taxon>
        <taxon>Lentisphaera</taxon>
    </lineage>
</organism>
<keyword evidence="6" id="KW-0378">Hydrolase</keyword>
<evidence type="ECO:0000259" key="4">
    <source>
        <dbReference type="Pfam" id="PF21307"/>
    </source>
</evidence>
<evidence type="ECO:0000259" key="3">
    <source>
        <dbReference type="Pfam" id="PF14498"/>
    </source>
</evidence>
<gene>
    <name evidence="6" type="ORF">PQO03_14045</name>
</gene>
<dbReference type="GO" id="GO:0016787">
    <property type="term" value="F:hydrolase activity"/>
    <property type="evidence" value="ECO:0007669"/>
    <property type="project" value="UniProtKB-KW"/>
</dbReference>
<dbReference type="Pfam" id="PF21307">
    <property type="entry name" value="Glyco_hydro_95_C"/>
    <property type="match status" value="1"/>
</dbReference>
<dbReference type="Gene3D" id="2.70.98.50">
    <property type="entry name" value="putative glycoside hydrolase family protein from bacillus halodurans"/>
    <property type="match status" value="1"/>
</dbReference>
<feature type="chain" id="PRO_5046919864" evidence="2">
    <location>
        <begin position="21"/>
        <end position="798"/>
    </location>
</feature>
<feature type="domain" description="Glycosyl hydrolase family 95 N-terminal" evidence="3">
    <location>
        <begin position="98"/>
        <end position="245"/>
    </location>
</feature>
<keyword evidence="2" id="KW-0732">Signal</keyword>
<reference evidence="6 7" key="1">
    <citation type="submission" date="2023-02" db="EMBL/GenBank/DDBJ databases">
        <title>Genome sequence of Lentisphaera profundi SAORIC-696.</title>
        <authorList>
            <person name="Kim e."/>
            <person name="Cho J.-C."/>
            <person name="Choi A."/>
            <person name="Kang I."/>
        </authorList>
    </citation>
    <scope>NUCLEOTIDE SEQUENCE [LARGE SCALE GENOMIC DNA]</scope>
    <source>
        <strain evidence="6 7">SAORIC-696</strain>
    </source>
</reference>
<dbReference type="EMBL" id="CP117812">
    <property type="protein sequence ID" value="WDE98957.1"/>
    <property type="molecule type" value="Genomic_DNA"/>
</dbReference>
<evidence type="ECO:0000259" key="5">
    <source>
        <dbReference type="Pfam" id="PF22124"/>
    </source>
</evidence>
<feature type="domain" description="Alpha fucosidase A-like C-terminal" evidence="4">
    <location>
        <begin position="697"/>
        <end position="793"/>
    </location>
</feature>
<feature type="domain" description="Glycosyl hydrolase family 95 catalytic" evidence="5">
    <location>
        <begin position="281"/>
        <end position="695"/>
    </location>
</feature>
<evidence type="ECO:0000313" key="6">
    <source>
        <dbReference type="EMBL" id="WDE98957.1"/>
    </source>
</evidence>
<dbReference type="PANTHER" id="PTHR31084">
    <property type="entry name" value="ALPHA-L-FUCOSIDASE 2"/>
    <property type="match status" value="1"/>
</dbReference>
<dbReference type="InterPro" id="IPR027414">
    <property type="entry name" value="GH95_N_dom"/>
</dbReference>
<feature type="compositionally biased region" description="Basic and acidic residues" evidence="1">
    <location>
        <begin position="38"/>
        <end position="53"/>
    </location>
</feature>
<evidence type="ECO:0000313" key="7">
    <source>
        <dbReference type="Proteomes" id="UP001214250"/>
    </source>
</evidence>